<comment type="caution">
    <text evidence="3">The sequence shown here is derived from an EMBL/GenBank/DDBJ whole genome shotgun (WGS) entry which is preliminary data.</text>
</comment>
<name>A0A1U7HUX5_9CHRO</name>
<evidence type="ECO:0000256" key="1">
    <source>
        <dbReference type="SAM" id="Phobius"/>
    </source>
</evidence>
<dbReference type="PANTHER" id="PTHR42208:SF1">
    <property type="entry name" value="HEAVY METAL TRANSPORTER"/>
    <property type="match status" value="1"/>
</dbReference>
<dbReference type="Proteomes" id="UP000185984">
    <property type="component" value="Unassembled WGS sequence"/>
</dbReference>
<evidence type="ECO:0000313" key="4">
    <source>
        <dbReference type="Proteomes" id="UP000185984"/>
    </source>
</evidence>
<dbReference type="Pfam" id="PF13386">
    <property type="entry name" value="DsbD_2"/>
    <property type="match status" value="1"/>
</dbReference>
<dbReference type="EMBL" id="MRCC01000006">
    <property type="protein sequence ID" value="OKH27324.1"/>
    <property type="molecule type" value="Genomic_DNA"/>
</dbReference>
<evidence type="ECO:0000259" key="2">
    <source>
        <dbReference type="Pfam" id="PF13386"/>
    </source>
</evidence>
<feature type="domain" description="Urease accessory protein UreH-like transmembrane" evidence="2">
    <location>
        <begin position="7"/>
        <end position="81"/>
    </location>
</feature>
<keyword evidence="4" id="KW-1185">Reference proteome</keyword>
<gene>
    <name evidence="3" type="ORF">NIES1031_08420</name>
</gene>
<keyword evidence="1" id="KW-0812">Transmembrane</keyword>
<dbReference type="InterPro" id="IPR039447">
    <property type="entry name" value="UreH-like_TM_dom"/>
</dbReference>
<keyword evidence="1" id="KW-0472">Membrane</keyword>
<protein>
    <recommendedName>
        <fullName evidence="2">Urease accessory protein UreH-like transmembrane domain-containing protein</fullName>
    </recommendedName>
</protein>
<organism evidence="3 4">
    <name type="scientific">Chroogloeocystis siderophila 5.2 s.c.1</name>
    <dbReference type="NCBI Taxonomy" id="247279"/>
    <lineage>
        <taxon>Bacteria</taxon>
        <taxon>Bacillati</taxon>
        <taxon>Cyanobacteriota</taxon>
        <taxon>Cyanophyceae</taxon>
        <taxon>Oscillatoriophycideae</taxon>
        <taxon>Chroococcales</taxon>
        <taxon>Chroococcaceae</taxon>
        <taxon>Chroogloeocystis</taxon>
    </lineage>
</organism>
<keyword evidence="1" id="KW-1133">Transmembrane helix</keyword>
<dbReference type="PANTHER" id="PTHR42208">
    <property type="entry name" value="HEAVY METAL TRANSPORTER-RELATED"/>
    <property type="match status" value="1"/>
</dbReference>
<dbReference type="STRING" id="247279.NIES1031_08420"/>
<reference evidence="3 4" key="1">
    <citation type="submission" date="2016-11" db="EMBL/GenBank/DDBJ databases">
        <title>Draft Genome Sequences of Nine Cyanobacterial Strains from Diverse Habitats.</title>
        <authorList>
            <person name="Zhu T."/>
            <person name="Hou S."/>
            <person name="Lu X."/>
            <person name="Hess W.R."/>
        </authorList>
    </citation>
    <scope>NUCLEOTIDE SEQUENCE [LARGE SCALE GENOMIC DNA]</scope>
    <source>
        <strain evidence="3 4">5.2 s.c.1</strain>
    </source>
</reference>
<feature type="transmembrane region" description="Helical" evidence="1">
    <location>
        <begin position="68"/>
        <end position="89"/>
    </location>
</feature>
<dbReference type="AlphaFoldDB" id="A0A1U7HUX5"/>
<sequence>MVDLLLMITIGFLGSFGHCVGMCVPLTTAFSLSLTQQQTSPLWQQQFTFHLLLNLGRLLSYTLVGAEIGALGSVLIAGGQMVGMVVGYARELQF</sequence>
<proteinExistence type="predicted"/>
<evidence type="ECO:0000313" key="3">
    <source>
        <dbReference type="EMBL" id="OKH27324.1"/>
    </source>
</evidence>
<accession>A0A1U7HUX5</accession>